<feature type="compositionally biased region" description="Low complexity" evidence="1">
    <location>
        <begin position="10"/>
        <end position="26"/>
    </location>
</feature>
<reference evidence="2 3" key="1">
    <citation type="submission" date="2019-03" db="EMBL/GenBank/DDBJ databases">
        <title>First draft genome of Liparis tanakae, snailfish: a comprehensive survey of snailfish specific genes.</title>
        <authorList>
            <person name="Kim W."/>
            <person name="Song I."/>
            <person name="Jeong J.-H."/>
            <person name="Kim D."/>
            <person name="Kim S."/>
            <person name="Ryu S."/>
            <person name="Song J.Y."/>
            <person name="Lee S.K."/>
        </authorList>
    </citation>
    <scope>NUCLEOTIDE SEQUENCE [LARGE SCALE GENOMIC DNA]</scope>
    <source>
        <tissue evidence="2">Muscle</tissue>
    </source>
</reference>
<protein>
    <submittedName>
        <fullName evidence="2">Uncharacterized protein</fullName>
    </submittedName>
</protein>
<keyword evidence="3" id="KW-1185">Reference proteome</keyword>
<evidence type="ECO:0000256" key="1">
    <source>
        <dbReference type="SAM" id="MobiDB-lite"/>
    </source>
</evidence>
<feature type="compositionally biased region" description="Polar residues" evidence="1">
    <location>
        <begin position="56"/>
        <end position="66"/>
    </location>
</feature>
<dbReference type="AlphaFoldDB" id="A0A4Z2E1A0"/>
<evidence type="ECO:0000313" key="2">
    <source>
        <dbReference type="EMBL" id="TNN22636.1"/>
    </source>
</evidence>
<accession>A0A4Z2E1A0</accession>
<name>A0A4Z2E1A0_9TELE</name>
<dbReference type="EMBL" id="SRLO01021618">
    <property type="protein sequence ID" value="TNN22636.1"/>
    <property type="molecule type" value="Genomic_DNA"/>
</dbReference>
<comment type="caution">
    <text evidence="2">The sequence shown here is derived from an EMBL/GenBank/DDBJ whole genome shotgun (WGS) entry which is preliminary data.</text>
</comment>
<sequence>MAAEGCEEMSGNGQLEESSEGLSSELRPPAGPHLTRVSEGSAGNGRLSHVVRSQLKGESQRSTRWTLNEPIPAGVGSFREINPLDSE</sequence>
<evidence type="ECO:0000313" key="3">
    <source>
        <dbReference type="Proteomes" id="UP000314294"/>
    </source>
</evidence>
<organism evidence="2 3">
    <name type="scientific">Liparis tanakae</name>
    <name type="common">Tanaka's snailfish</name>
    <dbReference type="NCBI Taxonomy" id="230148"/>
    <lineage>
        <taxon>Eukaryota</taxon>
        <taxon>Metazoa</taxon>
        <taxon>Chordata</taxon>
        <taxon>Craniata</taxon>
        <taxon>Vertebrata</taxon>
        <taxon>Euteleostomi</taxon>
        <taxon>Actinopterygii</taxon>
        <taxon>Neopterygii</taxon>
        <taxon>Teleostei</taxon>
        <taxon>Neoteleostei</taxon>
        <taxon>Acanthomorphata</taxon>
        <taxon>Eupercaria</taxon>
        <taxon>Perciformes</taxon>
        <taxon>Cottioidei</taxon>
        <taxon>Cottales</taxon>
        <taxon>Liparidae</taxon>
        <taxon>Liparis</taxon>
    </lineage>
</organism>
<proteinExistence type="predicted"/>
<feature type="region of interest" description="Disordered" evidence="1">
    <location>
        <begin position="1"/>
        <end position="87"/>
    </location>
</feature>
<gene>
    <name evidence="2" type="ORF">EYF80_067250</name>
</gene>
<dbReference type="Proteomes" id="UP000314294">
    <property type="component" value="Unassembled WGS sequence"/>
</dbReference>